<dbReference type="PRINTS" id="PR00719">
    <property type="entry name" value="LMWPTPASE"/>
</dbReference>
<proteinExistence type="inferred from homology"/>
<dbReference type="EMBL" id="CAADFX010000046">
    <property type="protein sequence ID" value="VFK56379.1"/>
    <property type="molecule type" value="Genomic_DNA"/>
</dbReference>
<reference evidence="5" key="1">
    <citation type="submission" date="2019-02" db="EMBL/GenBank/DDBJ databases">
        <authorList>
            <person name="Gruber-Vodicka R. H."/>
            <person name="Seah K. B. B."/>
        </authorList>
    </citation>
    <scope>NUCLEOTIDE SEQUENCE</scope>
    <source>
        <strain evidence="5">BECK_BY1</strain>
    </source>
</reference>
<organism evidence="5">
    <name type="scientific">Candidatus Kentrum sp. TUN</name>
    <dbReference type="NCBI Taxonomy" id="2126343"/>
    <lineage>
        <taxon>Bacteria</taxon>
        <taxon>Pseudomonadati</taxon>
        <taxon>Pseudomonadota</taxon>
        <taxon>Gammaproteobacteria</taxon>
        <taxon>Candidatus Kentrum</taxon>
    </lineage>
</organism>
<comment type="similarity">
    <text evidence="1">Belongs to the low molecular weight phosphotyrosine protein phosphatase family.</text>
</comment>
<accession>A0A450ZRC8</accession>
<dbReference type="InterPro" id="IPR023485">
    <property type="entry name" value="Ptyr_pPase"/>
</dbReference>
<dbReference type="SMART" id="SM00226">
    <property type="entry name" value="LMWPc"/>
    <property type="match status" value="1"/>
</dbReference>
<evidence type="ECO:0000256" key="3">
    <source>
        <dbReference type="PIRSR" id="PIRSR617867-1"/>
    </source>
</evidence>
<dbReference type="Gene3D" id="3.40.50.2300">
    <property type="match status" value="1"/>
</dbReference>
<feature type="active site" evidence="3">
    <location>
        <position position="15"/>
    </location>
</feature>
<dbReference type="PANTHER" id="PTHR47439">
    <property type="entry name" value="LOW MOLECULAR WEIGHT PHOSPHOTYROSINE PROTEIN PHOSPHATASE-RELATED"/>
    <property type="match status" value="1"/>
</dbReference>
<feature type="active site" description="Nucleophile" evidence="3">
    <location>
        <position position="9"/>
    </location>
</feature>
<evidence type="ECO:0000259" key="4">
    <source>
        <dbReference type="SMART" id="SM00226"/>
    </source>
</evidence>
<gene>
    <name evidence="5" type="ORF">BECKTUN1418D_GA0071000_10462</name>
</gene>
<evidence type="ECO:0000256" key="1">
    <source>
        <dbReference type="ARBA" id="ARBA00011063"/>
    </source>
</evidence>
<evidence type="ECO:0000256" key="2">
    <source>
        <dbReference type="ARBA" id="ARBA00022801"/>
    </source>
</evidence>
<feature type="domain" description="Phosphotyrosine protein phosphatase I" evidence="4">
    <location>
        <begin position="3"/>
        <end position="154"/>
    </location>
</feature>
<dbReference type="SUPFAM" id="SSF52788">
    <property type="entry name" value="Phosphotyrosine protein phosphatases I"/>
    <property type="match status" value="1"/>
</dbReference>
<protein>
    <submittedName>
        <fullName evidence="5">Protein-tyrosine phosphatase</fullName>
    </submittedName>
</protein>
<dbReference type="CDD" id="cd16343">
    <property type="entry name" value="LMWPTP"/>
    <property type="match status" value="1"/>
</dbReference>
<dbReference type="InterPro" id="IPR036196">
    <property type="entry name" value="Ptyr_pPase_sf"/>
</dbReference>
<dbReference type="AlphaFoldDB" id="A0A450ZRC8"/>
<keyword evidence="2" id="KW-0378">Hydrolase</keyword>
<feature type="active site" description="Proton donor" evidence="3">
    <location>
        <position position="128"/>
    </location>
</feature>
<dbReference type="PANTHER" id="PTHR47439:SF1">
    <property type="entry name" value="ACID PHOSPHATASE"/>
    <property type="match status" value="1"/>
</dbReference>
<dbReference type="InterPro" id="IPR017867">
    <property type="entry name" value="Tyr_phospatase_low_mol_wt"/>
</dbReference>
<dbReference type="GO" id="GO:0004725">
    <property type="term" value="F:protein tyrosine phosphatase activity"/>
    <property type="evidence" value="ECO:0007669"/>
    <property type="project" value="InterPro"/>
</dbReference>
<evidence type="ECO:0000313" key="5">
    <source>
        <dbReference type="EMBL" id="VFK56379.1"/>
    </source>
</evidence>
<dbReference type="InterPro" id="IPR052995">
    <property type="entry name" value="LMW-PTP"/>
</dbReference>
<name>A0A450ZRC8_9GAMM</name>
<sequence>MATKILFVCWGNICRSKAAQGIMTTIIERNDLGNRIVCDSAGVIDVNVGSPPDSRMQRHARQRGYALSGVARQFDSSVDFEEFDYIVTMDEENHADIRALSYLTPEYLSKLHKMVSFCRKTDAKEVPDPYYGGEDGFERVLDILEDACSGFLEDLMEEAI</sequence>
<dbReference type="Pfam" id="PF01451">
    <property type="entry name" value="LMWPc"/>
    <property type="match status" value="1"/>
</dbReference>